<dbReference type="PATRIC" id="fig|243275.7.peg.1546"/>
<accession>Q73M92</accession>
<evidence type="ECO:0000313" key="1">
    <source>
        <dbReference type="EMBL" id="AAS12134.1"/>
    </source>
</evidence>
<dbReference type="HOGENOM" id="CLU_3174425_0_0_12"/>
<proteinExistence type="predicted"/>
<dbReference type="PaxDb" id="243275-TDE_1617"/>
<gene>
    <name evidence="1" type="ordered locus">TDE_1617</name>
</gene>
<sequence>MCDYARSMDIPLLDFKGIINQHSYVKRDPLTNLKKYGMINIQRCFYE</sequence>
<organism evidence="1 2">
    <name type="scientific">Treponema denticola (strain ATCC 35405 / DSM 14222 / CIP 103919 / JCM 8153 / KCTC 15104)</name>
    <dbReference type="NCBI Taxonomy" id="243275"/>
    <lineage>
        <taxon>Bacteria</taxon>
        <taxon>Pseudomonadati</taxon>
        <taxon>Spirochaetota</taxon>
        <taxon>Spirochaetia</taxon>
        <taxon>Spirochaetales</taxon>
        <taxon>Treponemataceae</taxon>
        <taxon>Treponema</taxon>
    </lineage>
</organism>
<keyword evidence="2" id="KW-1185">Reference proteome</keyword>
<dbReference type="AlphaFoldDB" id="Q73M92"/>
<reference evidence="1 2" key="1">
    <citation type="journal article" date="2004" name="Proc. Natl. Acad. Sci. U.S.A.">
        <title>Comparison of the genome of the oral pathogen Treponema denticola with other spirochete genomes.</title>
        <authorList>
            <person name="Seshadri R."/>
            <person name="Myers G.S."/>
            <person name="Tettelin H."/>
            <person name="Eisen J.A."/>
            <person name="Heidelberg J.F."/>
            <person name="Dodson R.J."/>
            <person name="Davidsen T.M."/>
            <person name="DeBoy R.T."/>
            <person name="Fouts D.E."/>
            <person name="Haft D.H."/>
            <person name="Selengut J."/>
            <person name="Ren Q."/>
            <person name="Brinkac L.M."/>
            <person name="Madupu R."/>
            <person name="Kolonay J."/>
            <person name="Durkin S.A."/>
            <person name="Daugherty S.C."/>
            <person name="Shetty J."/>
            <person name="Shvartsbeyn A."/>
            <person name="Gebregeorgis E."/>
            <person name="Geer K."/>
            <person name="Tsegaye G."/>
            <person name="Malek J."/>
            <person name="Ayodeji B."/>
            <person name="Shatsman S."/>
            <person name="McLeod M.P."/>
            <person name="Smajs D."/>
            <person name="Howell J.K."/>
            <person name="Pal S."/>
            <person name="Amin A."/>
            <person name="Vashisth P."/>
            <person name="McNeill T.Z."/>
            <person name="Xiang Q."/>
            <person name="Sodergren E."/>
            <person name="Baca E."/>
            <person name="Weinstock G.M."/>
            <person name="Norris S.J."/>
            <person name="Fraser C.M."/>
            <person name="Paulsen I.T."/>
        </authorList>
    </citation>
    <scope>NUCLEOTIDE SEQUENCE [LARGE SCALE GENOMIC DNA]</scope>
    <source>
        <strain evidence="2">ATCC 35405 / DSM 14222 / CIP 103919 / JCM 8153 / KCTC 15104</strain>
    </source>
</reference>
<protein>
    <submittedName>
        <fullName evidence="1">Uncharacterized protein</fullName>
    </submittedName>
</protein>
<dbReference type="EMBL" id="AE017226">
    <property type="protein sequence ID" value="AAS12134.1"/>
    <property type="molecule type" value="Genomic_DNA"/>
</dbReference>
<dbReference type="STRING" id="243275.TDE_1617"/>
<dbReference type="Proteomes" id="UP000008212">
    <property type="component" value="Chromosome"/>
</dbReference>
<evidence type="ECO:0000313" key="2">
    <source>
        <dbReference type="Proteomes" id="UP000008212"/>
    </source>
</evidence>
<dbReference type="KEGG" id="tde:TDE_1617"/>
<name>Q73M92_TREDE</name>